<dbReference type="GeneID" id="105054876"/>
<dbReference type="RefSeq" id="XP_019709479.1">
    <property type="nucleotide sequence ID" value="XM_019853920.2"/>
</dbReference>
<dbReference type="Gene3D" id="1.10.287.1490">
    <property type="match status" value="1"/>
</dbReference>
<feature type="region of interest" description="Disordered" evidence="2">
    <location>
        <begin position="1"/>
        <end position="39"/>
    </location>
</feature>
<dbReference type="RefSeq" id="XP_029123372.1">
    <property type="nucleotide sequence ID" value="XM_029267539.1"/>
</dbReference>
<feature type="coiled-coil region" evidence="1">
    <location>
        <begin position="45"/>
        <end position="100"/>
    </location>
</feature>
<dbReference type="PANTHER" id="PTHR34937:SF2">
    <property type="entry name" value="OS08G0559800 PROTEIN"/>
    <property type="match status" value="1"/>
</dbReference>
<evidence type="ECO:0000256" key="2">
    <source>
        <dbReference type="SAM" id="MobiDB-lite"/>
    </source>
</evidence>
<sequence>MEGPSDDRGPELSSIENPILPNGDARPDDALPDDARPDDALHSELESIGNSYNELQSRCMALEETLADLRAHNFDLSQALEEVSRERDSFRIKLLEAEDSAKDQEEANLRERLELGCEIEVSRARVSELLEERSQRDGALSGILDSILMTKECLKRIGERICEEKLEETEEEKSNLEDALEVSMLETQSMLKLGTVVESKLLEYEEKIRKEKKELENSIVSLTEENRDIGNLLRIALMEKEAVEKSLNKLRGNAEQKKGVILQIAERGLQKVRFGFMMGVTGGDSQTDQTTSSNASTKSDGSECDEEVISLTSTVETIMKNLRREITELRRNLDESRSDSEHLQTLVDEQAQNLAGSQLYIKDLEERVNMLTHSVEELMTEIKEAGEEVARWREACELEVEAGKAAIEELEKEVHLLREELERTKAELNAANNKLMLKEKLAATAMAAQAAAEATLRLADSRSAGFRERIEELTRQLEEEADRGRRERSGGRRRVRHICWPWPAFRVAPSARAASQGRARSRRMLPEMEALLHFRI</sequence>
<accession>A0A6J0PPL1</accession>
<dbReference type="RefSeq" id="XP_073102800.1">
    <property type="nucleotide sequence ID" value="XM_073246699.1"/>
</dbReference>
<evidence type="ECO:0000313" key="4">
    <source>
        <dbReference type="RefSeq" id="XP_010934809.1"/>
    </source>
</evidence>
<protein>
    <submittedName>
        <fullName evidence="4 5">Uncharacterized protein At3g49055</fullName>
    </submittedName>
</protein>
<proteinExistence type="predicted"/>
<evidence type="ECO:0000313" key="8">
    <source>
        <dbReference type="RefSeq" id="XP_029123373.1"/>
    </source>
</evidence>
<dbReference type="RefSeq" id="XP_010934809.1">
    <property type="nucleotide sequence ID" value="XM_010936507.3"/>
</dbReference>
<name>A0A6J0PPL1_ELAGV</name>
<gene>
    <name evidence="4 5 6 7 8" type="primary">LOC105054876</name>
</gene>
<feature type="compositionally biased region" description="Polar residues" evidence="2">
    <location>
        <begin position="283"/>
        <end position="299"/>
    </location>
</feature>
<feature type="compositionally biased region" description="Basic and acidic residues" evidence="2">
    <location>
        <begin position="25"/>
        <end position="39"/>
    </location>
</feature>
<evidence type="ECO:0000313" key="5">
    <source>
        <dbReference type="RefSeq" id="XP_019709479.1"/>
    </source>
</evidence>
<dbReference type="InterPro" id="IPR040300">
    <property type="entry name" value="At3g49055-like"/>
</dbReference>
<evidence type="ECO:0000313" key="6">
    <source>
        <dbReference type="RefSeq" id="XP_029123371.1"/>
    </source>
</evidence>
<feature type="region of interest" description="Disordered" evidence="2">
    <location>
        <begin position="280"/>
        <end position="303"/>
    </location>
</feature>
<feature type="coiled-coil region" evidence="1">
    <location>
        <begin position="159"/>
        <end position="232"/>
    </location>
</feature>
<organism evidence="3 5">
    <name type="scientific">Elaeis guineensis var. tenera</name>
    <name type="common">Oil palm</name>
    <dbReference type="NCBI Taxonomy" id="51953"/>
    <lineage>
        <taxon>Eukaryota</taxon>
        <taxon>Viridiplantae</taxon>
        <taxon>Streptophyta</taxon>
        <taxon>Embryophyta</taxon>
        <taxon>Tracheophyta</taxon>
        <taxon>Spermatophyta</taxon>
        <taxon>Magnoliopsida</taxon>
        <taxon>Liliopsida</taxon>
        <taxon>Arecaceae</taxon>
        <taxon>Arecoideae</taxon>
        <taxon>Cocoseae</taxon>
        <taxon>Elaeidinae</taxon>
        <taxon>Elaeis</taxon>
    </lineage>
</organism>
<dbReference type="RefSeq" id="XP_029123371.1">
    <property type="nucleotide sequence ID" value="XM_029267538.1"/>
</dbReference>
<reference evidence="4 5" key="1">
    <citation type="submission" date="2025-04" db="UniProtKB">
        <authorList>
            <consortium name="RefSeq"/>
        </authorList>
    </citation>
    <scope>IDENTIFICATION</scope>
</reference>
<feature type="compositionally biased region" description="Basic and acidic residues" evidence="2">
    <location>
        <begin position="1"/>
        <end position="10"/>
    </location>
</feature>
<dbReference type="RefSeq" id="XP_029123373.1">
    <property type="nucleotide sequence ID" value="XM_029267540.1"/>
</dbReference>
<evidence type="ECO:0000256" key="1">
    <source>
        <dbReference type="SAM" id="Coils"/>
    </source>
</evidence>
<dbReference type="PANTHER" id="PTHR34937">
    <property type="entry name" value="OS08G0559800 PROTEIN"/>
    <property type="match status" value="1"/>
</dbReference>
<dbReference type="AlphaFoldDB" id="A0A6J0PPL1"/>
<evidence type="ECO:0000313" key="3">
    <source>
        <dbReference type="Proteomes" id="UP000504607"/>
    </source>
</evidence>
<feature type="coiled-coil region" evidence="1">
    <location>
        <begin position="312"/>
        <end position="487"/>
    </location>
</feature>
<evidence type="ECO:0000313" key="7">
    <source>
        <dbReference type="RefSeq" id="XP_029123372.1"/>
    </source>
</evidence>
<keyword evidence="1" id="KW-0175">Coiled coil</keyword>
<dbReference type="Proteomes" id="UP000504607">
    <property type="component" value="Chromosome 12"/>
</dbReference>
<dbReference type="OrthoDB" id="1925974at2759"/>
<keyword evidence="3" id="KW-1185">Reference proteome</keyword>